<evidence type="ECO:0000313" key="7">
    <source>
        <dbReference type="EMBL" id="MQA38216.1"/>
    </source>
</evidence>
<dbReference type="GO" id="GO:0005886">
    <property type="term" value="C:plasma membrane"/>
    <property type="evidence" value="ECO:0007669"/>
    <property type="project" value="UniProtKB-SubCell"/>
</dbReference>
<dbReference type="Proteomes" id="UP000440498">
    <property type="component" value="Unassembled WGS sequence"/>
</dbReference>
<evidence type="ECO:0000256" key="3">
    <source>
        <dbReference type="ARBA" id="ARBA00022692"/>
    </source>
</evidence>
<comment type="caution">
    <text evidence="7">The sequence shown here is derived from an EMBL/GenBank/DDBJ whole genome shotgun (WGS) entry which is preliminary data.</text>
</comment>
<accession>A0A6A7MZL6</accession>
<dbReference type="PANTHER" id="PTHR30213">
    <property type="entry name" value="INNER MEMBRANE PROTEIN YHJD"/>
    <property type="match status" value="1"/>
</dbReference>
<comment type="subcellular location">
    <subcellularLocation>
        <location evidence="1">Cell membrane</location>
        <topology evidence="1">Multi-pass membrane protein</topology>
    </subcellularLocation>
</comment>
<evidence type="ECO:0000313" key="8">
    <source>
        <dbReference type="Proteomes" id="UP000440498"/>
    </source>
</evidence>
<dbReference type="AlphaFoldDB" id="A0A6A7MZL6"/>
<dbReference type="PANTHER" id="PTHR30213:SF0">
    <property type="entry name" value="UPF0761 MEMBRANE PROTEIN YIHY"/>
    <property type="match status" value="1"/>
</dbReference>
<evidence type="ECO:0000256" key="4">
    <source>
        <dbReference type="ARBA" id="ARBA00022989"/>
    </source>
</evidence>
<dbReference type="RefSeq" id="WP_152837646.1">
    <property type="nucleotide sequence ID" value="NZ_WHUG01000003.1"/>
</dbReference>
<evidence type="ECO:0000256" key="1">
    <source>
        <dbReference type="ARBA" id="ARBA00004651"/>
    </source>
</evidence>
<keyword evidence="2" id="KW-1003">Cell membrane</keyword>
<feature type="transmembrane region" description="Helical" evidence="6">
    <location>
        <begin position="148"/>
        <end position="169"/>
    </location>
</feature>
<keyword evidence="5 6" id="KW-0472">Membrane</keyword>
<evidence type="ECO:0000256" key="2">
    <source>
        <dbReference type="ARBA" id="ARBA00022475"/>
    </source>
</evidence>
<evidence type="ECO:0000256" key="6">
    <source>
        <dbReference type="SAM" id="Phobius"/>
    </source>
</evidence>
<feature type="transmembrane region" description="Helical" evidence="6">
    <location>
        <begin position="221"/>
        <end position="243"/>
    </location>
</feature>
<evidence type="ECO:0000256" key="5">
    <source>
        <dbReference type="ARBA" id="ARBA00023136"/>
    </source>
</evidence>
<protein>
    <submittedName>
        <fullName evidence="7">YihY family inner membrane protein</fullName>
    </submittedName>
</protein>
<feature type="transmembrane region" description="Helical" evidence="6">
    <location>
        <begin position="255"/>
        <end position="279"/>
    </location>
</feature>
<dbReference type="EMBL" id="WHUG01000003">
    <property type="protein sequence ID" value="MQA38216.1"/>
    <property type="molecule type" value="Genomic_DNA"/>
</dbReference>
<proteinExistence type="predicted"/>
<feature type="transmembrane region" description="Helical" evidence="6">
    <location>
        <begin position="33"/>
        <end position="63"/>
    </location>
</feature>
<sequence length="305" mass="33525">MNLFNRRALLHVSAHPLDFLLQCLKGFRANQGLLLAGAVAYYSLLSIVPLVMLVVVALSHFIAQDELLATLGRYLNWLVPGQAKPIVTEVGHFLDHRDLIGGVLLVSMIFFSSLAFTVLENAMCVIFKHRVEIRRRHFLISAIMPYCYILSLGVGMLLVTLVAGSLQVLGEESVQFLGYSWSLHGVSGALLYLLGLGGEVLVLTSIYLVMPVGRLSLSHALIGGVTAALLWELARRILVWYFSTLSQVNVVYGSMTTAIIVMFSLEIGATLLLFGAQVISEFERVGRHRPQRAATPMTTQATEVK</sequence>
<dbReference type="Pfam" id="PF03631">
    <property type="entry name" value="Virul_fac_BrkB"/>
    <property type="match status" value="1"/>
</dbReference>
<dbReference type="NCBIfam" id="TIGR00765">
    <property type="entry name" value="yihY_not_rbn"/>
    <property type="match status" value="1"/>
</dbReference>
<keyword evidence="3 6" id="KW-0812">Transmembrane</keyword>
<dbReference type="PIRSF" id="PIRSF035875">
    <property type="entry name" value="RNase_BN"/>
    <property type="match status" value="1"/>
</dbReference>
<feature type="transmembrane region" description="Helical" evidence="6">
    <location>
        <begin position="99"/>
        <end position="127"/>
    </location>
</feature>
<organism evidence="7 8">
    <name type="scientific">Rugamonas aquatica</name>
    <dbReference type="NCBI Taxonomy" id="2743357"/>
    <lineage>
        <taxon>Bacteria</taxon>
        <taxon>Pseudomonadati</taxon>
        <taxon>Pseudomonadota</taxon>
        <taxon>Betaproteobacteria</taxon>
        <taxon>Burkholderiales</taxon>
        <taxon>Oxalobacteraceae</taxon>
        <taxon>Telluria group</taxon>
        <taxon>Rugamonas</taxon>
    </lineage>
</organism>
<feature type="transmembrane region" description="Helical" evidence="6">
    <location>
        <begin position="189"/>
        <end position="209"/>
    </location>
</feature>
<keyword evidence="4 6" id="KW-1133">Transmembrane helix</keyword>
<reference evidence="7 8" key="1">
    <citation type="submission" date="2019-10" db="EMBL/GenBank/DDBJ databases">
        <title>Two novel species isolated from a subtropical stream in China.</title>
        <authorList>
            <person name="Lu H."/>
        </authorList>
    </citation>
    <scope>NUCLEOTIDE SEQUENCE [LARGE SCALE GENOMIC DNA]</scope>
    <source>
        <strain evidence="7 8">FT29W</strain>
    </source>
</reference>
<keyword evidence="8" id="KW-1185">Reference proteome</keyword>
<name>A0A6A7MZL6_9BURK</name>
<dbReference type="InterPro" id="IPR017039">
    <property type="entry name" value="Virul_fac_BrkB"/>
</dbReference>
<gene>
    <name evidence="7" type="ORF">GEV02_08655</name>
</gene>